<gene>
    <name evidence="3" type="ORF">LSAT_V11C400201830</name>
</gene>
<evidence type="ECO:0000256" key="1">
    <source>
        <dbReference type="SAM" id="MobiDB-lite"/>
    </source>
</evidence>
<feature type="compositionally biased region" description="Basic residues" evidence="1">
    <location>
        <begin position="1"/>
        <end position="12"/>
    </location>
</feature>
<dbReference type="AlphaFoldDB" id="A0A9R1VTU4"/>
<evidence type="ECO:0000313" key="4">
    <source>
        <dbReference type="Proteomes" id="UP000235145"/>
    </source>
</evidence>
<comment type="caution">
    <text evidence="3">The sequence shown here is derived from an EMBL/GenBank/DDBJ whole genome shotgun (WGS) entry which is preliminary data.</text>
</comment>
<reference evidence="3 4" key="1">
    <citation type="journal article" date="2017" name="Nat. Commun.">
        <title>Genome assembly with in vitro proximity ligation data and whole-genome triplication in lettuce.</title>
        <authorList>
            <person name="Reyes-Chin-Wo S."/>
            <person name="Wang Z."/>
            <person name="Yang X."/>
            <person name="Kozik A."/>
            <person name="Arikit S."/>
            <person name="Song C."/>
            <person name="Xia L."/>
            <person name="Froenicke L."/>
            <person name="Lavelle D.O."/>
            <person name="Truco M.J."/>
            <person name="Xia R."/>
            <person name="Zhu S."/>
            <person name="Xu C."/>
            <person name="Xu H."/>
            <person name="Xu X."/>
            <person name="Cox K."/>
            <person name="Korf I."/>
            <person name="Meyers B.C."/>
            <person name="Michelmore R.W."/>
        </authorList>
    </citation>
    <scope>NUCLEOTIDE SEQUENCE [LARGE SCALE GENOMIC DNA]</scope>
    <source>
        <strain evidence="4">cv. Salinas</strain>
        <tissue evidence="3">Seedlings</tissue>
    </source>
</reference>
<proteinExistence type="predicted"/>
<protein>
    <recommendedName>
        <fullName evidence="2">Retrovirus-related Pol polyprotein from transposon TNT 1-94-like beta-barrel domain-containing protein</fullName>
    </recommendedName>
</protein>
<dbReference type="InterPro" id="IPR054722">
    <property type="entry name" value="PolX-like_BBD"/>
</dbReference>
<evidence type="ECO:0000259" key="2">
    <source>
        <dbReference type="Pfam" id="PF22936"/>
    </source>
</evidence>
<sequence length="173" mass="19142">MIHKGQISKKKTGNNIGMGKGKASKKGMDKSKGPGSLLLPTELLTPSLMLTLIAFTSTKRDTGYIISGTNICNDFQRLNNVRELRDGDLELHVSNGTQVVVKAIGQYQLLLANGVSLVLKNCCYIPSITRNIISTSRLYENIYVFKDNVFYFKTSPNSGIYKINLNGSYQKDN</sequence>
<organism evidence="3 4">
    <name type="scientific">Lactuca sativa</name>
    <name type="common">Garden lettuce</name>
    <dbReference type="NCBI Taxonomy" id="4236"/>
    <lineage>
        <taxon>Eukaryota</taxon>
        <taxon>Viridiplantae</taxon>
        <taxon>Streptophyta</taxon>
        <taxon>Embryophyta</taxon>
        <taxon>Tracheophyta</taxon>
        <taxon>Spermatophyta</taxon>
        <taxon>Magnoliopsida</taxon>
        <taxon>eudicotyledons</taxon>
        <taxon>Gunneridae</taxon>
        <taxon>Pentapetalae</taxon>
        <taxon>asterids</taxon>
        <taxon>campanulids</taxon>
        <taxon>Asterales</taxon>
        <taxon>Asteraceae</taxon>
        <taxon>Cichorioideae</taxon>
        <taxon>Cichorieae</taxon>
        <taxon>Lactucinae</taxon>
        <taxon>Lactuca</taxon>
    </lineage>
</organism>
<accession>A0A9R1VTU4</accession>
<feature type="domain" description="Retrovirus-related Pol polyprotein from transposon TNT 1-94-like beta-barrel" evidence="2">
    <location>
        <begin position="70"/>
        <end position="141"/>
    </location>
</feature>
<keyword evidence="4" id="KW-1185">Reference proteome</keyword>
<dbReference type="EMBL" id="NBSK02000004">
    <property type="protein sequence ID" value="KAJ0211173.1"/>
    <property type="molecule type" value="Genomic_DNA"/>
</dbReference>
<feature type="region of interest" description="Disordered" evidence="1">
    <location>
        <begin position="1"/>
        <end position="32"/>
    </location>
</feature>
<dbReference type="Pfam" id="PF22936">
    <property type="entry name" value="Pol_BBD"/>
    <property type="match status" value="1"/>
</dbReference>
<dbReference type="Proteomes" id="UP000235145">
    <property type="component" value="Unassembled WGS sequence"/>
</dbReference>
<evidence type="ECO:0000313" key="3">
    <source>
        <dbReference type="EMBL" id="KAJ0211173.1"/>
    </source>
</evidence>
<name>A0A9R1VTU4_LACSA</name>